<protein>
    <submittedName>
        <fullName evidence="1">Uncharacterized protein</fullName>
    </submittedName>
</protein>
<evidence type="ECO:0000313" key="1">
    <source>
        <dbReference type="EMBL" id="TGJ79447.1"/>
    </source>
</evidence>
<keyword evidence="2" id="KW-1185">Reference proteome</keyword>
<evidence type="ECO:0000313" key="2">
    <source>
        <dbReference type="Proteomes" id="UP000297716"/>
    </source>
</evidence>
<name>A0A4Z0Y942_9PEZI</name>
<dbReference type="AlphaFoldDB" id="A0A4Z0Y942"/>
<proteinExistence type="predicted"/>
<dbReference type="OrthoDB" id="4711195at2759"/>
<dbReference type="EMBL" id="SKBN01000287">
    <property type="protein sequence ID" value="TGJ79447.1"/>
    <property type="molecule type" value="Genomic_DNA"/>
</dbReference>
<accession>A0A4Z0Y942</accession>
<organism evidence="1 2">
    <name type="scientific">Xylaria hypoxylon</name>
    <dbReference type="NCBI Taxonomy" id="37992"/>
    <lineage>
        <taxon>Eukaryota</taxon>
        <taxon>Fungi</taxon>
        <taxon>Dikarya</taxon>
        <taxon>Ascomycota</taxon>
        <taxon>Pezizomycotina</taxon>
        <taxon>Sordariomycetes</taxon>
        <taxon>Xylariomycetidae</taxon>
        <taxon>Xylariales</taxon>
        <taxon>Xylariaceae</taxon>
        <taxon>Xylaria</taxon>
    </lineage>
</organism>
<sequence>MVVFHEVRPTPWGTTTGKHQCGCQGTNHTLPKLVSFLRDDGHQEASYGDETPIPEDIGLQSVCAQCQLKTERGVESAIGAIHCGPDSLIEPDIIEWMFISLIELRLQEEGPSIPEKHEKSKNSYLNKLVTPVRRTFTISSKPRGPIPRSTGWDWEYIWYEWTKAFELRRDRVDVAVFLRDLSELPIPSNHNWWAAVLRKLGVEAFVAFETYVSGGLVSRPSSTELSALRRHVEIIQSIDDLFDLYVNIDARVLGYLHAHKMLRTRWQC</sequence>
<comment type="caution">
    <text evidence="1">The sequence shown here is derived from an EMBL/GenBank/DDBJ whole genome shotgun (WGS) entry which is preliminary data.</text>
</comment>
<reference evidence="1 2" key="1">
    <citation type="submission" date="2019-03" db="EMBL/GenBank/DDBJ databases">
        <title>Draft genome sequence of Xylaria hypoxylon DSM 108379, a ubiquitous saprotrophic-parasitic fungi on hardwood.</title>
        <authorList>
            <person name="Buettner E."/>
            <person name="Leonhardt S."/>
            <person name="Gebauer A.M."/>
            <person name="Liers C."/>
            <person name="Hofrichter M."/>
            <person name="Kellner H."/>
        </authorList>
    </citation>
    <scope>NUCLEOTIDE SEQUENCE [LARGE SCALE GENOMIC DNA]</scope>
    <source>
        <strain evidence="1 2">DSM 108379</strain>
    </source>
</reference>
<dbReference type="Proteomes" id="UP000297716">
    <property type="component" value="Unassembled WGS sequence"/>
</dbReference>
<gene>
    <name evidence="1" type="ORF">E0Z10_g9330</name>
</gene>